<feature type="transmembrane region" description="Helical" evidence="4">
    <location>
        <begin position="107"/>
        <end position="127"/>
    </location>
</feature>
<keyword evidence="3 4" id="KW-0472">Membrane</keyword>
<protein>
    <submittedName>
        <fullName evidence="5">MFS transporter</fullName>
    </submittedName>
</protein>
<feature type="transmembrane region" description="Helical" evidence="4">
    <location>
        <begin position="12"/>
        <end position="30"/>
    </location>
</feature>
<feature type="transmembrane region" description="Helical" evidence="4">
    <location>
        <begin position="266"/>
        <end position="284"/>
    </location>
</feature>
<evidence type="ECO:0000256" key="3">
    <source>
        <dbReference type="ARBA" id="ARBA00023136"/>
    </source>
</evidence>
<dbReference type="InterPro" id="IPR011701">
    <property type="entry name" value="MFS"/>
</dbReference>
<dbReference type="CDD" id="cd06174">
    <property type="entry name" value="MFS"/>
    <property type="match status" value="1"/>
</dbReference>
<evidence type="ECO:0000256" key="2">
    <source>
        <dbReference type="ARBA" id="ARBA00022989"/>
    </source>
</evidence>
<sequence length="419" mass="45993">MTSKIEPRELNATLSSFLFVVILMSAYYILRPVRDAMASDWSDAEVSWLWTLNFFISTAVVAIYGIAVSRFRFQLLVPAMYAFFALTFVAFYVASSGVVDRTLIDKAFYVWVSVFSLFHISIFWSFMSDLFNKEQAGRLFSIIAAGASVGGLIGPSIPSFFSESLGTDNLMLIASGMLLLPIPIIFHLQSLKSSDLHNEDFVSNSSAAKIGGNPFAGFRLFFSNPYLLGIALFIFLYTGISSFIYFELKNLLAELTRAERTAVWAQMDLAVNVLSIATGLFATGRIMSKFGMPMTIALVPLLICVGLLVIAISPVMAVVVGLQIVRRAGNYAITRPAREMLFTKVDRETRFKAKPVIDIVAYRGGDTLMAWLFTGLTQGLGLGLAAVAIVGACIAAAWAVVGIVLGRWFERDEQLSKPD</sequence>
<dbReference type="Proteomes" id="UP001143362">
    <property type="component" value="Unassembled WGS sequence"/>
</dbReference>
<evidence type="ECO:0000256" key="4">
    <source>
        <dbReference type="SAM" id="Phobius"/>
    </source>
</evidence>
<dbReference type="PANTHER" id="PTHR43596">
    <property type="entry name" value="ADP,ATP CARRIER PROTEIN"/>
    <property type="match status" value="1"/>
</dbReference>
<dbReference type="PANTHER" id="PTHR43596:SF1">
    <property type="entry name" value="ADP,ATP CARRIER PROTEIN"/>
    <property type="match status" value="1"/>
</dbReference>
<evidence type="ECO:0000256" key="1">
    <source>
        <dbReference type="ARBA" id="ARBA00022692"/>
    </source>
</evidence>
<keyword evidence="2 4" id="KW-1133">Transmembrane helix</keyword>
<evidence type="ECO:0000313" key="5">
    <source>
        <dbReference type="EMBL" id="MCX2981137.1"/>
    </source>
</evidence>
<keyword evidence="6" id="KW-1185">Reference proteome</keyword>
<comment type="caution">
    <text evidence="5">The sequence shown here is derived from an EMBL/GenBank/DDBJ whole genome shotgun (WGS) entry which is preliminary data.</text>
</comment>
<dbReference type="SUPFAM" id="SSF103473">
    <property type="entry name" value="MFS general substrate transporter"/>
    <property type="match status" value="1"/>
</dbReference>
<keyword evidence="1 4" id="KW-0812">Transmembrane</keyword>
<accession>A0ABT3TIE8</accession>
<feature type="transmembrane region" description="Helical" evidence="4">
    <location>
        <begin position="139"/>
        <end position="158"/>
    </location>
</feature>
<name>A0ABT3TIE8_9GAMM</name>
<feature type="transmembrane region" description="Helical" evidence="4">
    <location>
        <begin position="296"/>
        <end position="325"/>
    </location>
</feature>
<feature type="transmembrane region" description="Helical" evidence="4">
    <location>
        <begin position="226"/>
        <end position="246"/>
    </location>
</feature>
<feature type="transmembrane region" description="Helical" evidence="4">
    <location>
        <begin position="75"/>
        <end position="95"/>
    </location>
</feature>
<feature type="transmembrane region" description="Helical" evidence="4">
    <location>
        <begin position="380"/>
        <end position="405"/>
    </location>
</feature>
<dbReference type="InterPro" id="IPR036259">
    <property type="entry name" value="MFS_trans_sf"/>
</dbReference>
<dbReference type="Pfam" id="PF07690">
    <property type="entry name" value="MFS_1"/>
    <property type="match status" value="1"/>
</dbReference>
<gene>
    <name evidence="5" type="ORF">EYC98_09700</name>
</gene>
<dbReference type="Gene3D" id="1.20.1250.20">
    <property type="entry name" value="MFS general substrate transporter like domains"/>
    <property type="match status" value="1"/>
</dbReference>
<proteinExistence type="predicted"/>
<evidence type="ECO:0000313" key="6">
    <source>
        <dbReference type="Proteomes" id="UP001143362"/>
    </source>
</evidence>
<dbReference type="EMBL" id="SHNN01000002">
    <property type="protein sequence ID" value="MCX2981137.1"/>
    <property type="molecule type" value="Genomic_DNA"/>
</dbReference>
<dbReference type="RefSeq" id="WP_279246062.1">
    <property type="nucleotide sequence ID" value="NZ_SHNN01000002.1"/>
</dbReference>
<organism evidence="5 6">
    <name type="scientific">Candidatus Litorirhabdus singularis</name>
    <dbReference type="NCBI Taxonomy" id="2518993"/>
    <lineage>
        <taxon>Bacteria</taxon>
        <taxon>Pseudomonadati</taxon>
        <taxon>Pseudomonadota</taxon>
        <taxon>Gammaproteobacteria</taxon>
        <taxon>Cellvibrionales</taxon>
        <taxon>Halieaceae</taxon>
        <taxon>Candidatus Litorirhabdus</taxon>
    </lineage>
</organism>
<feature type="transmembrane region" description="Helical" evidence="4">
    <location>
        <begin position="50"/>
        <end position="68"/>
    </location>
</feature>
<reference evidence="5" key="1">
    <citation type="submission" date="2019-02" db="EMBL/GenBank/DDBJ databases">
        <authorList>
            <person name="Li S.-H."/>
        </authorList>
    </citation>
    <scope>NUCLEOTIDE SEQUENCE</scope>
    <source>
        <strain evidence="5">IMCC14734</strain>
    </source>
</reference>